<dbReference type="GO" id="GO:0008983">
    <property type="term" value="F:protein-glutamate O-methyltransferase activity"/>
    <property type="evidence" value="ECO:0007669"/>
    <property type="project" value="UniProtKB-EC"/>
</dbReference>
<sequence length="140" mass="15551">MIDCHERKDGAATARASLKVLVVDDNQASALTLSWAIESWGDEVRTCFDGLSAIDTARSFHPDVVLLDLGMPEIDGLSVARALRADPRTRRGKIIAQTGWGDAARRRETAKAGFDLHLVKPIDFNVLQEMFELFRLMPSR</sequence>
<dbReference type="GO" id="GO:0000160">
    <property type="term" value="P:phosphorelay signal transduction system"/>
    <property type="evidence" value="ECO:0007669"/>
    <property type="project" value="InterPro"/>
</dbReference>
<reference evidence="5" key="1">
    <citation type="journal article" date="2017" name="Biotechnol. Biofuels">
        <title>Evaluation of environmental bacterial communities as a factor affecting the growth of duckweed Lemna minor.</title>
        <authorList>
            <person name="Ishizawa H."/>
            <person name="Kuroda M."/>
            <person name="Morikawa M."/>
            <person name="Ike M."/>
        </authorList>
    </citation>
    <scope>NUCLEOTIDE SEQUENCE [LARGE SCALE GENOMIC DNA]</scope>
    <source>
        <strain evidence="5">M6</strain>
    </source>
</reference>
<feature type="modified residue" description="4-aspartylphosphate" evidence="2">
    <location>
        <position position="68"/>
    </location>
</feature>
<evidence type="ECO:0000259" key="3">
    <source>
        <dbReference type="PROSITE" id="PS50110"/>
    </source>
</evidence>
<organism evidence="4 5">
    <name type="scientific">Asticcacaulis excentricus</name>
    <dbReference type="NCBI Taxonomy" id="78587"/>
    <lineage>
        <taxon>Bacteria</taxon>
        <taxon>Pseudomonadati</taxon>
        <taxon>Pseudomonadota</taxon>
        <taxon>Alphaproteobacteria</taxon>
        <taxon>Caulobacterales</taxon>
        <taxon>Caulobacteraceae</taxon>
        <taxon>Asticcacaulis</taxon>
    </lineage>
</organism>
<dbReference type="EMBL" id="AP018828">
    <property type="protein sequence ID" value="BBF81726.1"/>
    <property type="molecule type" value="Genomic_DNA"/>
</dbReference>
<dbReference type="InterPro" id="IPR011006">
    <property type="entry name" value="CheY-like_superfamily"/>
</dbReference>
<feature type="domain" description="Response regulatory" evidence="3">
    <location>
        <begin position="19"/>
        <end position="135"/>
    </location>
</feature>
<dbReference type="PANTHER" id="PTHR44591">
    <property type="entry name" value="STRESS RESPONSE REGULATOR PROTEIN 1"/>
    <property type="match status" value="1"/>
</dbReference>
<evidence type="ECO:0000256" key="1">
    <source>
        <dbReference type="ARBA" id="ARBA00022553"/>
    </source>
</evidence>
<name>A0A3G9G503_9CAUL</name>
<dbReference type="InterPro" id="IPR050595">
    <property type="entry name" value="Bact_response_regulator"/>
</dbReference>
<protein>
    <submittedName>
        <fullName evidence="4">Chemotaxis protein methyltransferase CheR</fullName>
        <ecNumber evidence="4">2.1.1.80</ecNumber>
    </submittedName>
</protein>
<evidence type="ECO:0000313" key="4">
    <source>
        <dbReference type="EMBL" id="BBF81726.1"/>
    </source>
</evidence>
<dbReference type="SUPFAM" id="SSF52172">
    <property type="entry name" value="CheY-like"/>
    <property type="match status" value="1"/>
</dbReference>
<evidence type="ECO:0000256" key="2">
    <source>
        <dbReference type="PROSITE-ProRule" id="PRU00169"/>
    </source>
</evidence>
<evidence type="ECO:0000313" key="5">
    <source>
        <dbReference type="Proteomes" id="UP000278756"/>
    </source>
</evidence>
<dbReference type="EC" id="2.1.1.80" evidence="4"/>
<reference evidence="5" key="2">
    <citation type="journal article" date="2017" name="Plant Physiol. Biochem.">
        <title>Differential oxidative and antioxidative response of duckweed Lemna minor toward plant growth promoting/inhibiting bacteria.</title>
        <authorList>
            <person name="Ishizawa H."/>
            <person name="Kuroda M."/>
            <person name="Morikawa M."/>
            <person name="Ike M."/>
        </authorList>
    </citation>
    <scope>NUCLEOTIDE SEQUENCE [LARGE SCALE GENOMIC DNA]</scope>
    <source>
        <strain evidence="5">M6</strain>
    </source>
</reference>
<dbReference type="AlphaFoldDB" id="A0A3G9G503"/>
<keyword evidence="4" id="KW-0489">Methyltransferase</keyword>
<dbReference type="Gene3D" id="3.40.50.2300">
    <property type="match status" value="1"/>
</dbReference>
<dbReference type="GO" id="GO:0032259">
    <property type="term" value="P:methylation"/>
    <property type="evidence" value="ECO:0007669"/>
    <property type="project" value="UniProtKB-KW"/>
</dbReference>
<dbReference type="PANTHER" id="PTHR44591:SF3">
    <property type="entry name" value="RESPONSE REGULATORY DOMAIN-CONTAINING PROTEIN"/>
    <property type="match status" value="1"/>
</dbReference>
<keyword evidence="4" id="KW-0808">Transferase</keyword>
<dbReference type="InterPro" id="IPR001789">
    <property type="entry name" value="Sig_transdc_resp-reg_receiver"/>
</dbReference>
<proteinExistence type="predicted"/>
<dbReference type="PROSITE" id="PS50110">
    <property type="entry name" value="RESPONSE_REGULATORY"/>
    <property type="match status" value="1"/>
</dbReference>
<dbReference type="RefSeq" id="WP_126423249.1">
    <property type="nucleotide sequence ID" value="NZ_AP018828.1"/>
</dbReference>
<dbReference type="OrthoDB" id="5292887at2"/>
<dbReference type="Pfam" id="PF00072">
    <property type="entry name" value="Response_reg"/>
    <property type="match status" value="1"/>
</dbReference>
<accession>A0A3G9G503</accession>
<gene>
    <name evidence="4" type="ORF">EM6_2328</name>
</gene>
<dbReference type="SMART" id="SM00448">
    <property type="entry name" value="REC"/>
    <property type="match status" value="1"/>
</dbReference>
<keyword evidence="1 2" id="KW-0597">Phosphoprotein</keyword>
<dbReference type="Proteomes" id="UP000278756">
    <property type="component" value="Chromosome 2"/>
</dbReference>